<dbReference type="AlphaFoldDB" id="A0A916DTZ5"/>
<protein>
    <submittedName>
        <fullName evidence="3">Glucosaminidase domain-containing protein</fullName>
    </submittedName>
</protein>
<evidence type="ECO:0000313" key="4">
    <source>
        <dbReference type="Proteomes" id="UP001060919"/>
    </source>
</evidence>
<evidence type="ECO:0000313" key="3">
    <source>
        <dbReference type="EMBL" id="BDS12921.1"/>
    </source>
</evidence>
<gene>
    <name evidence="3" type="ORF">AsAng_0036460</name>
</gene>
<feature type="domain" description="Mannosyl-glycoprotein endo-beta-N-acetylglucosamidase-like" evidence="2">
    <location>
        <begin position="36"/>
        <end position="194"/>
    </location>
</feature>
<dbReference type="GO" id="GO:0004040">
    <property type="term" value="F:amidase activity"/>
    <property type="evidence" value="ECO:0007669"/>
    <property type="project" value="InterPro"/>
</dbReference>
<keyword evidence="1" id="KW-0378">Hydrolase</keyword>
<dbReference type="KEGG" id="aup:AsAng_0036460"/>
<dbReference type="InterPro" id="IPR051056">
    <property type="entry name" value="Glycosyl_Hydrolase_73"/>
</dbReference>
<dbReference type="PANTHER" id="PTHR33308:SF9">
    <property type="entry name" value="PEPTIDOGLYCAN HYDROLASE FLGJ"/>
    <property type="match status" value="1"/>
</dbReference>
<dbReference type="Proteomes" id="UP001060919">
    <property type="component" value="Chromosome"/>
</dbReference>
<dbReference type="PRINTS" id="PR01002">
    <property type="entry name" value="FLGFLGJ"/>
</dbReference>
<dbReference type="Pfam" id="PF01832">
    <property type="entry name" value="Glucosaminidase"/>
    <property type="match status" value="1"/>
</dbReference>
<dbReference type="InterPro" id="IPR002901">
    <property type="entry name" value="MGlyc_endo_b_GlcNAc-like_dom"/>
</dbReference>
<proteinExistence type="predicted"/>
<evidence type="ECO:0000259" key="2">
    <source>
        <dbReference type="SMART" id="SM00047"/>
    </source>
</evidence>
<dbReference type="Gene3D" id="1.10.530.10">
    <property type="match status" value="1"/>
</dbReference>
<dbReference type="SMART" id="SM00047">
    <property type="entry name" value="LYZ2"/>
    <property type="match status" value="1"/>
</dbReference>
<dbReference type="EMBL" id="AP026867">
    <property type="protein sequence ID" value="BDS12921.1"/>
    <property type="molecule type" value="Genomic_DNA"/>
</dbReference>
<dbReference type="RefSeq" id="WP_264788261.1">
    <property type="nucleotide sequence ID" value="NZ_AP026867.1"/>
</dbReference>
<reference evidence="3" key="1">
    <citation type="submission" date="2022-09" db="EMBL/GenBank/DDBJ databases">
        <title>Aureispira anguillicida sp. nov., isolated from Leptocephalus of Japanese eel Anguilla japonica.</title>
        <authorList>
            <person name="Yuasa K."/>
            <person name="Mekata T."/>
            <person name="Ikunari K."/>
        </authorList>
    </citation>
    <scope>NUCLEOTIDE SEQUENCE</scope>
    <source>
        <strain evidence="3">EL160426</strain>
    </source>
</reference>
<keyword evidence="4" id="KW-1185">Reference proteome</keyword>
<name>A0A916DTZ5_9BACT</name>
<dbReference type="PANTHER" id="PTHR33308">
    <property type="entry name" value="PEPTIDOGLYCAN HYDROLASE FLGJ"/>
    <property type="match status" value="1"/>
</dbReference>
<accession>A0A916DTZ5</accession>
<evidence type="ECO:0000256" key="1">
    <source>
        <dbReference type="ARBA" id="ARBA00022801"/>
    </source>
</evidence>
<sequence length="200" mass="23182">MWKIIGIPLLLYLIFVLYIYQPAKSAPIPIAELIKQMPIDTVELYIKTHAKLAVQEMQRAKIPASITLGQAVLESKYGTSELALQANNHFGIKSEAQWDSSDRHCIYSYEWSEKKQRMYPVLSCFRQYASIQDCFRGHSDFLVQRPYYTELFTLDIADFEAWAHGLQKAGYATDPNYAAKLIAIINRYQLQKYDTQEFVH</sequence>
<organism evidence="3 4">
    <name type="scientific">Aureispira anguillae</name>
    <dbReference type="NCBI Taxonomy" id="2864201"/>
    <lineage>
        <taxon>Bacteria</taxon>
        <taxon>Pseudomonadati</taxon>
        <taxon>Bacteroidota</taxon>
        <taxon>Saprospiria</taxon>
        <taxon>Saprospirales</taxon>
        <taxon>Saprospiraceae</taxon>
        <taxon>Aureispira</taxon>
    </lineage>
</organism>